<protein>
    <submittedName>
        <fullName evidence="2">DUF2934 domain-containing protein</fullName>
    </submittedName>
</protein>
<dbReference type="InterPro" id="IPR021327">
    <property type="entry name" value="DUF2934"/>
</dbReference>
<accession>A0ABU1DA93</accession>
<reference evidence="2" key="1">
    <citation type="submission" date="2020-10" db="EMBL/GenBank/DDBJ databases">
        <authorList>
            <person name="Abbas A."/>
            <person name="Razzaq R."/>
            <person name="Waqas M."/>
            <person name="Abbas N."/>
            <person name="Nielsen T.K."/>
            <person name="Hansen L.H."/>
            <person name="Hussain S."/>
            <person name="Shahid M."/>
        </authorList>
    </citation>
    <scope>NUCLEOTIDE SEQUENCE</scope>
    <source>
        <strain evidence="2">S14</strain>
    </source>
</reference>
<evidence type="ECO:0000313" key="2">
    <source>
        <dbReference type="EMBL" id="MDR4305032.1"/>
    </source>
</evidence>
<organism evidence="2 3">
    <name type="scientific">Chelatococcus sambhunathii</name>
    <dbReference type="NCBI Taxonomy" id="363953"/>
    <lineage>
        <taxon>Bacteria</taxon>
        <taxon>Pseudomonadati</taxon>
        <taxon>Pseudomonadota</taxon>
        <taxon>Alphaproteobacteria</taxon>
        <taxon>Hyphomicrobiales</taxon>
        <taxon>Chelatococcaceae</taxon>
        <taxon>Chelatococcus</taxon>
    </lineage>
</organism>
<proteinExistence type="predicted"/>
<evidence type="ECO:0000256" key="1">
    <source>
        <dbReference type="SAM" id="MobiDB-lite"/>
    </source>
</evidence>
<keyword evidence="3" id="KW-1185">Reference proteome</keyword>
<sequence>MDDREQKIRDRAYELWVQEGRPEGREGEHWSQAARELGYDDAPSSDSNEIPRIGEGQNAPPAISPGAVPPPD</sequence>
<dbReference type="EMBL" id="JADBEO010000001">
    <property type="protein sequence ID" value="MDR4305032.1"/>
    <property type="molecule type" value="Genomic_DNA"/>
</dbReference>
<evidence type="ECO:0000313" key="3">
    <source>
        <dbReference type="Proteomes" id="UP001181622"/>
    </source>
</evidence>
<dbReference type="Proteomes" id="UP001181622">
    <property type="component" value="Unassembled WGS sequence"/>
</dbReference>
<feature type="compositionally biased region" description="Basic and acidic residues" evidence="1">
    <location>
        <begin position="20"/>
        <end position="29"/>
    </location>
</feature>
<comment type="caution">
    <text evidence="2">The sequence shown here is derived from an EMBL/GenBank/DDBJ whole genome shotgun (WGS) entry which is preliminary data.</text>
</comment>
<gene>
    <name evidence="2" type="ORF">IHQ68_00115</name>
</gene>
<dbReference type="RefSeq" id="WP_309388084.1">
    <property type="nucleotide sequence ID" value="NZ_JADBEO010000001.1"/>
</dbReference>
<name>A0ABU1DA93_9HYPH</name>
<feature type="region of interest" description="Disordered" evidence="1">
    <location>
        <begin position="19"/>
        <end position="72"/>
    </location>
</feature>
<dbReference type="Pfam" id="PF11154">
    <property type="entry name" value="DUF2934"/>
    <property type="match status" value="1"/>
</dbReference>